<keyword evidence="2" id="KW-1185">Reference proteome</keyword>
<comment type="caution">
    <text evidence="1">The sequence shown here is derived from an EMBL/GenBank/DDBJ whole genome shotgun (WGS) entry which is preliminary data.</text>
</comment>
<dbReference type="Proteomes" id="UP000789702">
    <property type="component" value="Unassembled WGS sequence"/>
</dbReference>
<reference evidence="1" key="1">
    <citation type="submission" date="2021-06" db="EMBL/GenBank/DDBJ databases">
        <authorList>
            <person name="Kallberg Y."/>
            <person name="Tangrot J."/>
            <person name="Rosling A."/>
        </authorList>
    </citation>
    <scope>NUCLEOTIDE SEQUENCE</scope>
    <source>
        <strain evidence="1">IL203A</strain>
    </source>
</reference>
<proteinExistence type="predicted"/>
<name>A0ACA9KAE6_9GLOM</name>
<sequence>MKSYLQKERQSKKAKNAFERGERPFKARKMTKSEIRKWVTFYESSERRTPSAFILFKNISRLNPKSAKKEYKKLSGDIKSDYERCAEIIKISAHNPEAAFKIIDSQIHFHNYNSNFFELTLTNAEKPSRRPSSTKKTPHVELTQGTREPCPGHVNNDISFVDQNIFNNHDIVSVNFTNDINDMPPVAPNTNIFFPSNDGNITGGKRSSSQLLNFFDEDGKITEGKRSPSQLPDSVDEQDVIGSEIFFMSQNSGIYSFEESDNIINILTAQSLGIPSFDAIACEQQPQAFTSEIYHVATGELQLQTSIPEIFVTNDEQQTQTSTLEVYYHVPITQQQALHSTAPQKPDVQIMMANLVT</sequence>
<evidence type="ECO:0000313" key="2">
    <source>
        <dbReference type="Proteomes" id="UP000789702"/>
    </source>
</evidence>
<evidence type="ECO:0000313" key="1">
    <source>
        <dbReference type="EMBL" id="CAG8461773.1"/>
    </source>
</evidence>
<organism evidence="1 2">
    <name type="scientific">Dentiscutata heterogama</name>
    <dbReference type="NCBI Taxonomy" id="1316150"/>
    <lineage>
        <taxon>Eukaryota</taxon>
        <taxon>Fungi</taxon>
        <taxon>Fungi incertae sedis</taxon>
        <taxon>Mucoromycota</taxon>
        <taxon>Glomeromycotina</taxon>
        <taxon>Glomeromycetes</taxon>
        <taxon>Diversisporales</taxon>
        <taxon>Gigasporaceae</taxon>
        <taxon>Dentiscutata</taxon>
    </lineage>
</organism>
<accession>A0ACA9KAE6</accession>
<dbReference type="EMBL" id="CAJVPU010000773">
    <property type="protein sequence ID" value="CAG8461773.1"/>
    <property type="molecule type" value="Genomic_DNA"/>
</dbReference>
<protein>
    <submittedName>
        <fullName evidence="1">5443_t:CDS:1</fullName>
    </submittedName>
</protein>
<gene>
    <name evidence="1" type="ORF">DHETER_LOCUS1316</name>
</gene>